<evidence type="ECO:0000256" key="8">
    <source>
        <dbReference type="ARBA" id="ARBA00048807"/>
    </source>
</evidence>
<evidence type="ECO:0000256" key="9">
    <source>
        <dbReference type="PIRNR" id="PIRNR006113"/>
    </source>
</evidence>
<dbReference type="EC" id="4.-.-.-" evidence="9"/>
<evidence type="ECO:0000256" key="5">
    <source>
        <dbReference type="ARBA" id="ARBA00022723"/>
    </source>
</evidence>
<protein>
    <recommendedName>
        <fullName evidence="4 9">6-carboxy-5,6,7,8-tetrahydropterin synthase</fullName>
        <ecNumber evidence="9">4.-.-.-</ecNumber>
    </recommendedName>
</protein>
<proteinExistence type="inferred from homology"/>
<keyword evidence="9" id="KW-0671">Queuosine biosynthesis</keyword>
<evidence type="ECO:0000256" key="1">
    <source>
        <dbReference type="ARBA" id="ARBA00002285"/>
    </source>
</evidence>
<evidence type="ECO:0000256" key="3">
    <source>
        <dbReference type="ARBA" id="ARBA00008900"/>
    </source>
</evidence>
<dbReference type="PANTHER" id="PTHR12589">
    <property type="entry name" value="PYRUVOYL TETRAHYDROBIOPTERIN SYNTHASE"/>
    <property type="match status" value="1"/>
</dbReference>
<dbReference type="Gene3D" id="3.30.479.10">
    <property type="entry name" value="6-pyruvoyl tetrahydropterin synthase/QueD"/>
    <property type="match status" value="1"/>
</dbReference>
<evidence type="ECO:0000256" key="6">
    <source>
        <dbReference type="ARBA" id="ARBA00022833"/>
    </source>
</evidence>
<dbReference type="Proteomes" id="UP001055167">
    <property type="component" value="Unassembled WGS sequence"/>
</dbReference>
<dbReference type="InterPro" id="IPR007115">
    <property type="entry name" value="6-PTP_synth/QueD"/>
</dbReference>
<evidence type="ECO:0000313" key="11">
    <source>
        <dbReference type="Proteomes" id="UP001055167"/>
    </source>
</evidence>
<dbReference type="Pfam" id="PF01242">
    <property type="entry name" value="PTPS"/>
    <property type="match status" value="1"/>
</dbReference>
<dbReference type="EMBL" id="BPQH01000002">
    <property type="protein sequence ID" value="GJD48123.1"/>
    <property type="molecule type" value="Genomic_DNA"/>
</dbReference>
<evidence type="ECO:0000256" key="4">
    <source>
        <dbReference type="ARBA" id="ARBA00018141"/>
    </source>
</evidence>
<keyword evidence="6 9" id="KW-0862">Zinc</keyword>
<comment type="function">
    <text evidence="1">Catalyzes the conversion of 7,8-dihydroneopterin triphosphate (H2NTP) to 6-carboxy-5,6,7,8-tetrahydropterin (CPH4) and acetaldehyde.</text>
</comment>
<dbReference type="NCBIfam" id="TIGR03367">
    <property type="entry name" value="queuosine_QueD"/>
    <property type="match status" value="1"/>
</dbReference>
<dbReference type="SUPFAM" id="SSF55620">
    <property type="entry name" value="Tetrahydrobiopterin biosynthesis enzymes-like"/>
    <property type="match status" value="1"/>
</dbReference>
<comment type="pathway">
    <text evidence="2 9">Purine metabolism; 7-cyano-7-deazaguanine biosynthesis.</text>
</comment>
<comment type="catalytic activity">
    <reaction evidence="8 9">
        <text>7,8-dihydroneopterin 3'-triphosphate + H2O = 6-carboxy-5,6,7,8-tetrahydropterin + triphosphate + acetaldehyde + 2 H(+)</text>
        <dbReference type="Rhea" id="RHEA:27966"/>
        <dbReference type="ChEBI" id="CHEBI:15343"/>
        <dbReference type="ChEBI" id="CHEBI:15377"/>
        <dbReference type="ChEBI" id="CHEBI:15378"/>
        <dbReference type="ChEBI" id="CHEBI:18036"/>
        <dbReference type="ChEBI" id="CHEBI:58462"/>
        <dbReference type="ChEBI" id="CHEBI:61032"/>
        <dbReference type="EC" id="4.1.2.50"/>
    </reaction>
</comment>
<dbReference type="InterPro" id="IPR038418">
    <property type="entry name" value="6-PTP_synth/QueD_sf"/>
</dbReference>
<keyword evidence="5 9" id="KW-0479">Metal-binding</keyword>
<organism evidence="10 11">
    <name type="scientific">Methylobacterium crusticola</name>
    <dbReference type="NCBI Taxonomy" id="1697972"/>
    <lineage>
        <taxon>Bacteria</taxon>
        <taxon>Pseudomonadati</taxon>
        <taxon>Pseudomonadota</taxon>
        <taxon>Alphaproteobacteria</taxon>
        <taxon>Hyphomicrobiales</taxon>
        <taxon>Methylobacteriaceae</taxon>
        <taxon>Methylobacterium</taxon>
    </lineage>
</organism>
<comment type="similarity">
    <text evidence="3 9">Belongs to the PTPS family. QueD subfamily.</text>
</comment>
<sequence length="132" mass="14832">MLWGAGHEPATDTLMKITQAFTFEAAHRLPNVPATHRCHRMHGHSYRVELQLDGPVDPGTGWVVDFFDVEHAFAPVLARLDHHCLNEVPGLENPTAEHIAVWIWEQVRPALPLLSCVKVFETPMSWAEHAGD</sequence>
<keyword evidence="7 9" id="KW-0456">Lyase</keyword>
<reference evidence="10" key="1">
    <citation type="journal article" date="2021" name="Front. Microbiol.">
        <title>Comprehensive Comparative Genomics and Phenotyping of Methylobacterium Species.</title>
        <authorList>
            <person name="Alessa O."/>
            <person name="Ogura Y."/>
            <person name="Fujitani Y."/>
            <person name="Takami H."/>
            <person name="Hayashi T."/>
            <person name="Sahin N."/>
            <person name="Tani A."/>
        </authorList>
    </citation>
    <scope>NUCLEOTIDE SEQUENCE</scope>
    <source>
        <strain evidence="10">KCTC 52305</strain>
    </source>
</reference>
<evidence type="ECO:0000313" key="10">
    <source>
        <dbReference type="EMBL" id="GJD48123.1"/>
    </source>
</evidence>
<gene>
    <name evidence="10" type="primary">queD</name>
    <name evidence="10" type="ORF">OPKNFCMD_0839</name>
</gene>
<accession>A0ABQ4QS40</accession>
<keyword evidence="11" id="KW-1185">Reference proteome</keyword>
<evidence type="ECO:0000256" key="7">
    <source>
        <dbReference type="ARBA" id="ARBA00023239"/>
    </source>
</evidence>
<dbReference type="PANTHER" id="PTHR12589:SF7">
    <property type="entry name" value="6-PYRUVOYL TETRAHYDROBIOPTERIN SYNTHASE"/>
    <property type="match status" value="1"/>
</dbReference>
<dbReference type="PIRSF" id="PIRSF006113">
    <property type="entry name" value="PTP_synth"/>
    <property type="match status" value="1"/>
</dbReference>
<comment type="cofactor">
    <cofactor evidence="9">
        <name>Zn(2+)</name>
        <dbReference type="ChEBI" id="CHEBI:29105"/>
    </cofactor>
    <text evidence="9">Binds 1 zinc ion per subunit.</text>
</comment>
<reference evidence="10" key="2">
    <citation type="submission" date="2021-08" db="EMBL/GenBank/DDBJ databases">
        <authorList>
            <person name="Tani A."/>
            <person name="Ola A."/>
            <person name="Ogura Y."/>
            <person name="Katsura K."/>
            <person name="Hayashi T."/>
        </authorList>
    </citation>
    <scope>NUCLEOTIDE SEQUENCE</scope>
    <source>
        <strain evidence="10">KCTC 52305</strain>
    </source>
</reference>
<comment type="caution">
    <text evidence="10">The sequence shown here is derived from an EMBL/GenBank/DDBJ whole genome shotgun (WGS) entry which is preliminary data.</text>
</comment>
<name>A0ABQ4QS40_9HYPH</name>
<evidence type="ECO:0000256" key="2">
    <source>
        <dbReference type="ARBA" id="ARBA00005061"/>
    </source>
</evidence>